<evidence type="ECO:0000313" key="2">
    <source>
        <dbReference type="Proteomes" id="UP001528823"/>
    </source>
</evidence>
<name>A0ABT5UDD5_9GAMM</name>
<gene>
    <name evidence="1" type="ORF">ORQ98_20730</name>
</gene>
<accession>A0ABT5UDD5</accession>
<evidence type="ECO:0000313" key="1">
    <source>
        <dbReference type="EMBL" id="MDE1464389.1"/>
    </source>
</evidence>
<proteinExistence type="predicted"/>
<sequence>MPLYDFLAITGPDPIFDSHEPFIFWHVEWIGQVTPSLKLESKTTTANQDE</sequence>
<dbReference type="EMBL" id="JAPMOU010000034">
    <property type="protein sequence ID" value="MDE1464389.1"/>
    <property type="molecule type" value="Genomic_DNA"/>
</dbReference>
<comment type="caution">
    <text evidence="1">The sequence shown here is derived from an EMBL/GenBank/DDBJ whole genome shotgun (WGS) entry which is preliminary data.</text>
</comment>
<organism evidence="1 2">
    <name type="scientific">Spartinivicinus poritis</name>
    <dbReference type="NCBI Taxonomy" id="2994640"/>
    <lineage>
        <taxon>Bacteria</taxon>
        <taxon>Pseudomonadati</taxon>
        <taxon>Pseudomonadota</taxon>
        <taxon>Gammaproteobacteria</taxon>
        <taxon>Oceanospirillales</taxon>
        <taxon>Zooshikellaceae</taxon>
        <taxon>Spartinivicinus</taxon>
    </lineage>
</organism>
<protein>
    <submittedName>
        <fullName evidence="1">Uncharacterized protein</fullName>
    </submittedName>
</protein>
<dbReference type="RefSeq" id="WP_274690715.1">
    <property type="nucleotide sequence ID" value="NZ_JAPMOU010000034.1"/>
</dbReference>
<keyword evidence="2" id="KW-1185">Reference proteome</keyword>
<dbReference type="Proteomes" id="UP001528823">
    <property type="component" value="Unassembled WGS sequence"/>
</dbReference>
<reference evidence="1 2" key="1">
    <citation type="submission" date="2022-11" db="EMBL/GenBank/DDBJ databases">
        <title>Spartinivicinus poritis sp. nov., isolated from scleractinian coral Porites lutea.</title>
        <authorList>
            <person name="Zhang G."/>
            <person name="Cai L."/>
            <person name="Wei Q."/>
        </authorList>
    </citation>
    <scope>NUCLEOTIDE SEQUENCE [LARGE SCALE GENOMIC DNA]</scope>
    <source>
        <strain evidence="1 2">A2-2</strain>
    </source>
</reference>